<dbReference type="EMBL" id="AP003210">
    <property type="protein sequence ID" value="BAD81647.1"/>
    <property type="molecule type" value="Genomic_DNA"/>
</dbReference>
<gene>
    <name evidence="1" type="primary">OSJNBa0010K01.21</name>
</gene>
<dbReference type="Proteomes" id="UP000817658">
    <property type="component" value="Chromosome 1"/>
</dbReference>
<accession>Q5NA60</accession>
<proteinExistence type="predicted"/>
<name>Q5NA60_ORYSJ</name>
<sequence length="50" mass="5677">MLALQLPTTSDHGLFEYDPIDEQRQNPLEDGLANLEVWRAEAKPARGWPS</sequence>
<dbReference type="AlphaFoldDB" id="Q5NA60"/>
<protein>
    <submittedName>
        <fullName evidence="1">Uncharacterized protein</fullName>
    </submittedName>
</protein>
<organism evidence="1">
    <name type="scientific">Oryza sativa subsp. japonica</name>
    <name type="common">Rice</name>
    <dbReference type="NCBI Taxonomy" id="39947"/>
    <lineage>
        <taxon>Eukaryota</taxon>
        <taxon>Viridiplantae</taxon>
        <taxon>Streptophyta</taxon>
        <taxon>Embryophyta</taxon>
        <taxon>Tracheophyta</taxon>
        <taxon>Spermatophyta</taxon>
        <taxon>Magnoliopsida</taxon>
        <taxon>Liliopsida</taxon>
        <taxon>Poales</taxon>
        <taxon>Poaceae</taxon>
        <taxon>BOP clade</taxon>
        <taxon>Oryzoideae</taxon>
        <taxon>Oryzeae</taxon>
        <taxon>Oryzinae</taxon>
        <taxon>Oryza</taxon>
        <taxon>Oryza sativa</taxon>
    </lineage>
</organism>
<evidence type="ECO:0000313" key="1">
    <source>
        <dbReference type="EMBL" id="BAD81647.1"/>
    </source>
</evidence>
<reference evidence="1" key="1">
    <citation type="journal article" date="2002" name="Nature">
        <title>The genome sequence and structure of rice chromosome 1.</title>
        <authorList>
            <person name="Sasaki T."/>
            <person name="Matsumoto T."/>
            <person name="Yamamoto K."/>
            <person name="Sakata K."/>
            <person name="Baba T."/>
            <person name="Katayose Y."/>
            <person name="Wu J."/>
            <person name="Niimura Y."/>
            <person name="Cheng Z."/>
            <person name="Nagamura Y."/>
            <person name="Antonio B.A."/>
            <person name="Kanamori H."/>
            <person name="Hosokawa S."/>
            <person name="Masukawa M."/>
            <person name="Arikawa K."/>
            <person name="Chiden Y."/>
            <person name="Hayashi M."/>
            <person name="Okamoto M."/>
            <person name="Ando T."/>
            <person name="Aoki H."/>
            <person name="Arita K."/>
            <person name="Hamada M."/>
            <person name="Harada C."/>
            <person name="Hijishita S."/>
            <person name="Honda M."/>
            <person name="Ichikawa Y."/>
            <person name="Idonuma A."/>
            <person name="Iijima M."/>
            <person name="Ikeda M."/>
            <person name="Ikeno M."/>
            <person name="Itoh S."/>
            <person name="Itoh T."/>
            <person name="Itoh Y."/>
            <person name="Itoh Y."/>
            <person name="Iwabuchi A."/>
            <person name="Kamiya K."/>
            <person name="Karasawa W."/>
            <person name="Katagiri S."/>
            <person name="Kikuta A."/>
            <person name="Kobayashi N."/>
            <person name="Kono I."/>
            <person name="Machita K."/>
            <person name="Maehara T."/>
            <person name="Mizuno H."/>
            <person name="Mizubayashi T."/>
            <person name="Mukai Y."/>
            <person name="Nagasaki H."/>
            <person name="Nakashima M."/>
            <person name="Nakama Y."/>
            <person name="Nakamichi Y."/>
            <person name="Nakamura M."/>
            <person name="Namiki N."/>
            <person name="Negishi M."/>
            <person name="Ohta I."/>
            <person name="Ono N."/>
            <person name="Saji S."/>
            <person name="Sakai K."/>
            <person name="Shibata M."/>
            <person name="Shimokawa T."/>
            <person name="Shomura A."/>
            <person name="Song J."/>
            <person name="Takazaki Y."/>
            <person name="Terasawa K."/>
            <person name="Tsuji K."/>
            <person name="Waki K."/>
            <person name="Yamagata H."/>
            <person name="Yamane H."/>
            <person name="Yoshiki S."/>
            <person name="Yoshihara R."/>
            <person name="Yukawa K."/>
            <person name="Zhong H."/>
            <person name="Iwama H."/>
            <person name="Endo T."/>
            <person name="Ito H."/>
            <person name="Hahn J.H."/>
            <person name="Kim H.I."/>
            <person name="Eun M.Y."/>
            <person name="Yano M."/>
            <person name="Jiang J."/>
            <person name="Gojobori T."/>
        </authorList>
    </citation>
    <scope>NUCLEOTIDE SEQUENCE [LARGE SCALE GENOMIC DNA]</scope>
</reference>